<gene>
    <name evidence="2" type="ORF">ElyMa_000126400</name>
</gene>
<accession>A0AAV4EPE1</accession>
<dbReference type="Proteomes" id="UP000762676">
    <property type="component" value="Unassembled WGS sequence"/>
</dbReference>
<dbReference type="AlphaFoldDB" id="A0AAV4EPE1"/>
<sequence length="120" mass="14050">MKPTTHNHMKPEEKALQLQKTRTSVKRKAQEITEESVGKMVYQEALKSSLITYQDVKGLKEQEKVNLKIRCVGQPSPNKRKEHREKKQKKEQLYEQYVNGEIDLTVYLRQAAKEMLPPTL</sequence>
<feature type="region of interest" description="Disordered" evidence="1">
    <location>
        <begin position="71"/>
        <end position="91"/>
    </location>
</feature>
<comment type="caution">
    <text evidence="2">The sequence shown here is derived from an EMBL/GenBank/DDBJ whole genome shotgun (WGS) entry which is preliminary data.</text>
</comment>
<dbReference type="EMBL" id="BMAT01000236">
    <property type="protein sequence ID" value="GFR62285.1"/>
    <property type="molecule type" value="Genomic_DNA"/>
</dbReference>
<protein>
    <submittedName>
        <fullName evidence="2">Uncharacterized protein</fullName>
    </submittedName>
</protein>
<evidence type="ECO:0000256" key="1">
    <source>
        <dbReference type="SAM" id="MobiDB-lite"/>
    </source>
</evidence>
<reference evidence="2 3" key="1">
    <citation type="journal article" date="2021" name="Elife">
        <title>Chloroplast acquisition without the gene transfer in kleptoplastic sea slugs, Plakobranchus ocellatus.</title>
        <authorList>
            <person name="Maeda T."/>
            <person name="Takahashi S."/>
            <person name="Yoshida T."/>
            <person name="Shimamura S."/>
            <person name="Takaki Y."/>
            <person name="Nagai Y."/>
            <person name="Toyoda A."/>
            <person name="Suzuki Y."/>
            <person name="Arimoto A."/>
            <person name="Ishii H."/>
            <person name="Satoh N."/>
            <person name="Nishiyama T."/>
            <person name="Hasebe M."/>
            <person name="Maruyama T."/>
            <person name="Minagawa J."/>
            <person name="Obokata J."/>
            <person name="Shigenobu S."/>
        </authorList>
    </citation>
    <scope>NUCLEOTIDE SEQUENCE [LARGE SCALE GENOMIC DNA]</scope>
</reference>
<evidence type="ECO:0000313" key="2">
    <source>
        <dbReference type="EMBL" id="GFR62285.1"/>
    </source>
</evidence>
<keyword evidence="3" id="KW-1185">Reference proteome</keyword>
<evidence type="ECO:0000313" key="3">
    <source>
        <dbReference type="Proteomes" id="UP000762676"/>
    </source>
</evidence>
<organism evidence="2 3">
    <name type="scientific">Elysia marginata</name>
    <dbReference type="NCBI Taxonomy" id="1093978"/>
    <lineage>
        <taxon>Eukaryota</taxon>
        <taxon>Metazoa</taxon>
        <taxon>Spiralia</taxon>
        <taxon>Lophotrochozoa</taxon>
        <taxon>Mollusca</taxon>
        <taxon>Gastropoda</taxon>
        <taxon>Heterobranchia</taxon>
        <taxon>Euthyneura</taxon>
        <taxon>Panpulmonata</taxon>
        <taxon>Sacoglossa</taxon>
        <taxon>Placobranchoidea</taxon>
        <taxon>Plakobranchidae</taxon>
        <taxon>Elysia</taxon>
    </lineage>
</organism>
<feature type="compositionally biased region" description="Basic residues" evidence="1">
    <location>
        <begin position="78"/>
        <end position="87"/>
    </location>
</feature>
<feature type="region of interest" description="Disordered" evidence="1">
    <location>
        <begin position="1"/>
        <end position="30"/>
    </location>
</feature>
<name>A0AAV4EPE1_9GAST</name>
<proteinExistence type="predicted"/>